<protein>
    <submittedName>
        <fullName evidence="2">Uncharacterized protein</fullName>
    </submittedName>
</protein>
<feature type="region of interest" description="Disordered" evidence="1">
    <location>
        <begin position="222"/>
        <end position="260"/>
    </location>
</feature>
<dbReference type="AlphaFoldDB" id="A0AAV7SY07"/>
<feature type="region of interest" description="Disordered" evidence="1">
    <location>
        <begin position="85"/>
        <end position="191"/>
    </location>
</feature>
<feature type="compositionally biased region" description="Basic and acidic residues" evidence="1">
    <location>
        <begin position="141"/>
        <end position="153"/>
    </location>
</feature>
<accession>A0AAV7SY07</accession>
<organism evidence="2 3">
    <name type="scientific">Pleurodeles waltl</name>
    <name type="common">Iberian ribbed newt</name>
    <dbReference type="NCBI Taxonomy" id="8319"/>
    <lineage>
        <taxon>Eukaryota</taxon>
        <taxon>Metazoa</taxon>
        <taxon>Chordata</taxon>
        <taxon>Craniata</taxon>
        <taxon>Vertebrata</taxon>
        <taxon>Euteleostomi</taxon>
        <taxon>Amphibia</taxon>
        <taxon>Batrachia</taxon>
        <taxon>Caudata</taxon>
        <taxon>Salamandroidea</taxon>
        <taxon>Salamandridae</taxon>
        <taxon>Pleurodelinae</taxon>
        <taxon>Pleurodeles</taxon>
    </lineage>
</organism>
<comment type="caution">
    <text evidence="2">The sequence shown here is derived from an EMBL/GenBank/DDBJ whole genome shotgun (WGS) entry which is preliminary data.</text>
</comment>
<evidence type="ECO:0000313" key="2">
    <source>
        <dbReference type="EMBL" id="KAJ1169084.1"/>
    </source>
</evidence>
<feature type="compositionally biased region" description="Basic and acidic residues" evidence="1">
    <location>
        <begin position="173"/>
        <end position="191"/>
    </location>
</feature>
<reference evidence="2" key="1">
    <citation type="journal article" date="2022" name="bioRxiv">
        <title>Sequencing and chromosome-scale assembly of the giantPleurodeles waltlgenome.</title>
        <authorList>
            <person name="Brown T."/>
            <person name="Elewa A."/>
            <person name="Iarovenko S."/>
            <person name="Subramanian E."/>
            <person name="Araus A.J."/>
            <person name="Petzold A."/>
            <person name="Susuki M."/>
            <person name="Suzuki K.-i.T."/>
            <person name="Hayashi T."/>
            <person name="Toyoda A."/>
            <person name="Oliveira C."/>
            <person name="Osipova E."/>
            <person name="Leigh N.D."/>
            <person name="Simon A."/>
            <person name="Yun M.H."/>
        </authorList>
    </citation>
    <scope>NUCLEOTIDE SEQUENCE</scope>
    <source>
        <strain evidence="2">20211129_DDA</strain>
        <tissue evidence="2">Liver</tissue>
    </source>
</reference>
<feature type="compositionally biased region" description="Low complexity" evidence="1">
    <location>
        <begin position="158"/>
        <end position="170"/>
    </location>
</feature>
<keyword evidence="3" id="KW-1185">Reference proteome</keyword>
<gene>
    <name evidence="2" type="ORF">NDU88_000990</name>
</gene>
<name>A0AAV7SY07_PLEWA</name>
<proteinExistence type="predicted"/>
<evidence type="ECO:0000313" key="3">
    <source>
        <dbReference type="Proteomes" id="UP001066276"/>
    </source>
</evidence>
<evidence type="ECO:0000256" key="1">
    <source>
        <dbReference type="SAM" id="MobiDB-lite"/>
    </source>
</evidence>
<dbReference type="EMBL" id="JANPWB010000007">
    <property type="protein sequence ID" value="KAJ1169084.1"/>
    <property type="molecule type" value="Genomic_DNA"/>
</dbReference>
<sequence length="260" mass="29266">MCRVRIRSAARLRRFPCFQLFPLACGTVSTVPRRERNRIRRHRDGLVLSLPVAEEARSMDISFSAEAAGVSSWRLLSSDCVRCHGDGHEASRRQGKPRTVPQGAHAFSWNDAHSTVTRRPRSGREEKRSRKWLGRAQNRNPEAKSDREEERSRWLIAGPQGRQPPRQQQGTKKAVEKHPKDENTDKDAVGLDPRRQIEVIASHKPDSCVYNYKLGLRVPVSRVEPGTGGAARAPGEPKGSRQGALRRSTDRPCNCSYYAS</sequence>
<dbReference type="Proteomes" id="UP001066276">
    <property type="component" value="Chromosome 4_1"/>
</dbReference>